<feature type="region of interest" description="Disordered" evidence="7">
    <location>
        <begin position="348"/>
        <end position="380"/>
    </location>
</feature>
<evidence type="ECO:0000256" key="3">
    <source>
        <dbReference type="ARBA" id="ARBA00022837"/>
    </source>
</evidence>
<feature type="transmembrane region" description="Helical" evidence="8">
    <location>
        <begin position="242"/>
        <end position="261"/>
    </location>
</feature>
<dbReference type="Gene3D" id="1.10.238.10">
    <property type="entry name" value="EF-hand"/>
    <property type="match status" value="1"/>
</dbReference>
<keyword evidence="4 8" id="KW-1133">Transmembrane helix</keyword>
<keyword evidence="11" id="KW-1185">Reference proteome</keyword>
<evidence type="ECO:0000256" key="1">
    <source>
        <dbReference type="ARBA" id="ARBA00004141"/>
    </source>
</evidence>
<comment type="subcellular location">
    <subcellularLocation>
        <location evidence="1">Membrane</location>
        <topology evidence="1">Multi-pass membrane protein</topology>
    </subcellularLocation>
</comment>
<feature type="transmembrane region" description="Helical" evidence="8">
    <location>
        <begin position="281"/>
        <end position="303"/>
    </location>
</feature>
<dbReference type="GO" id="GO:0007189">
    <property type="term" value="P:adenylate cyclase-activating G protein-coupled receptor signaling pathway"/>
    <property type="evidence" value="ECO:0007669"/>
    <property type="project" value="TreeGrafter"/>
</dbReference>
<dbReference type="GO" id="GO:0005509">
    <property type="term" value="F:calcium ion binding"/>
    <property type="evidence" value="ECO:0007669"/>
    <property type="project" value="InterPro"/>
</dbReference>
<accession>A0A9W7E8I4</accession>
<organism evidence="10 11">
    <name type="scientific">Triparma laevis f. longispina</name>
    <dbReference type="NCBI Taxonomy" id="1714387"/>
    <lineage>
        <taxon>Eukaryota</taxon>
        <taxon>Sar</taxon>
        <taxon>Stramenopiles</taxon>
        <taxon>Ochrophyta</taxon>
        <taxon>Bolidophyceae</taxon>
        <taxon>Parmales</taxon>
        <taxon>Triparmaceae</taxon>
        <taxon>Triparma</taxon>
    </lineage>
</organism>
<protein>
    <recommendedName>
        <fullName evidence="9">EF-hand domain-containing protein</fullName>
    </recommendedName>
</protein>
<feature type="transmembrane region" description="Helical" evidence="8">
    <location>
        <begin position="15"/>
        <end position="33"/>
    </location>
</feature>
<sequence length="738" mass="82646">MNLIRDPCAYAAQSTMTWLSLFSCTLAFIVVLLESRRIRDNQQELVFPHNLGLIFSRVALGFNVCLMIGPFLDFRQVTEFHKDDEMYHNICIGQAFFWQFFAASSVFWYVAFVNMMYNIIVRNVRLKLLEKRKNRAYFLGFVLPLISALVPLFAGAYGPRYTLGERDGLECWLEDPTWQLCCILVWIIGAQFWGFYRGYHIVVTLRKTKFKTQRSRERDGAMKNKKGYKLVQTLKENYRKNLFLLVIYALFTFIILIYYVWTTILSEYDNNQSADDPCLASVAYSADISLLGTCIFGLFGVTYHNLRMTRDFFRAIKDEIYYIFCWTEGDDDTLSLPTTDQALLQMTESQVQSGEAPLPPPPPPTGKRAPLAEHDGGPVPGPATVTTHIGTRINARLGVIKAQLNNGAMPSALEPNAVSGSSMPPKSHPLAPKLAEQRDEYTRKVLEYATKRVMNMPGIEKQQFLESFMSEIEGDSRWEDDEDEEEGDEFCSEIYDSAMSVEDLDARLKKAKAKFEEALGRQESRVAQETNATAPPAAEAEIEVAPHSASPFSEELDTLHKFFVPGSARPASLDNAAVISLLETTCGEVSADAVEYLAAPFEPAGLPESTEAEKVAALMAFMPKLEEAIAAQKAAAKKAAQEKAAQESEEEKEKREMNEQIAANVDGLWGTYDVDRSGKLEKEEAKKFVIGLNGAEDLESIGGEEAFEEVFLTLDLDGSGDLTKDEIVSLVKKLMGVE</sequence>
<keyword evidence="3" id="KW-0106">Calcium</keyword>
<dbReference type="GO" id="GO:0005886">
    <property type="term" value="C:plasma membrane"/>
    <property type="evidence" value="ECO:0007669"/>
    <property type="project" value="TreeGrafter"/>
</dbReference>
<dbReference type="InterPro" id="IPR011992">
    <property type="entry name" value="EF-hand-dom_pair"/>
</dbReference>
<dbReference type="SMART" id="SM00054">
    <property type="entry name" value="EFh"/>
    <property type="match status" value="2"/>
</dbReference>
<evidence type="ECO:0000256" key="6">
    <source>
        <dbReference type="SAM" id="Coils"/>
    </source>
</evidence>
<dbReference type="PROSITE" id="PS00018">
    <property type="entry name" value="EF_HAND_1"/>
    <property type="match status" value="1"/>
</dbReference>
<dbReference type="OrthoDB" id="189064at2759"/>
<dbReference type="Gene3D" id="1.20.1070.10">
    <property type="entry name" value="Rhodopsin 7-helix transmembrane proteins"/>
    <property type="match status" value="1"/>
</dbReference>
<dbReference type="AlphaFoldDB" id="A0A9W7E8I4"/>
<evidence type="ECO:0000256" key="8">
    <source>
        <dbReference type="SAM" id="Phobius"/>
    </source>
</evidence>
<keyword evidence="2 8" id="KW-0812">Transmembrane</keyword>
<dbReference type="InterPro" id="IPR002048">
    <property type="entry name" value="EF_hand_dom"/>
</dbReference>
<gene>
    <name evidence="10" type="ORF">TrLO_g1256</name>
</gene>
<dbReference type="PANTHER" id="PTHR23112:SF0">
    <property type="entry name" value="TRANSMEMBRANE PROTEIN 116"/>
    <property type="match status" value="1"/>
</dbReference>
<evidence type="ECO:0000259" key="9">
    <source>
        <dbReference type="PROSITE" id="PS50222"/>
    </source>
</evidence>
<dbReference type="GO" id="GO:0004930">
    <property type="term" value="F:G protein-coupled receptor activity"/>
    <property type="evidence" value="ECO:0007669"/>
    <property type="project" value="TreeGrafter"/>
</dbReference>
<feature type="transmembrane region" description="Helical" evidence="8">
    <location>
        <begin position="54"/>
        <end position="72"/>
    </location>
</feature>
<proteinExistence type="predicted"/>
<dbReference type="Proteomes" id="UP001165122">
    <property type="component" value="Unassembled WGS sequence"/>
</dbReference>
<dbReference type="SUPFAM" id="SSF47473">
    <property type="entry name" value="EF-hand"/>
    <property type="match status" value="1"/>
</dbReference>
<feature type="coiled-coil region" evidence="6">
    <location>
        <begin position="622"/>
        <end position="660"/>
    </location>
</feature>
<evidence type="ECO:0000313" key="11">
    <source>
        <dbReference type="Proteomes" id="UP001165122"/>
    </source>
</evidence>
<feature type="transmembrane region" description="Helical" evidence="8">
    <location>
        <begin position="92"/>
        <end position="115"/>
    </location>
</feature>
<dbReference type="PROSITE" id="PS50222">
    <property type="entry name" value="EF_HAND_2"/>
    <property type="match status" value="1"/>
</dbReference>
<name>A0A9W7E8I4_9STRA</name>
<comment type="caution">
    <text evidence="10">The sequence shown here is derived from an EMBL/GenBank/DDBJ whole genome shotgun (WGS) entry which is preliminary data.</text>
</comment>
<dbReference type="EMBL" id="BRXW01000600">
    <property type="protein sequence ID" value="GMH68960.1"/>
    <property type="molecule type" value="Genomic_DNA"/>
</dbReference>
<evidence type="ECO:0000256" key="4">
    <source>
        <dbReference type="ARBA" id="ARBA00022989"/>
    </source>
</evidence>
<keyword evidence="6" id="KW-0175">Coiled coil</keyword>
<dbReference type="PROSITE" id="PS51257">
    <property type="entry name" value="PROKAR_LIPOPROTEIN"/>
    <property type="match status" value="1"/>
</dbReference>
<feature type="domain" description="EF-hand" evidence="9">
    <location>
        <begin position="702"/>
        <end position="737"/>
    </location>
</feature>
<keyword evidence="5 8" id="KW-0472">Membrane</keyword>
<reference evidence="11" key="1">
    <citation type="journal article" date="2023" name="Commun. Biol.">
        <title>Genome analysis of Parmales, the sister group of diatoms, reveals the evolutionary specialization of diatoms from phago-mixotrophs to photoautotrophs.</title>
        <authorList>
            <person name="Ban H."/>
            <person name="Sato S."/>
            <person name="Yoshikawa S."/>
            <person name="Yamada K."/>
            <person name="Nakamura Y."/>
            <person name="Ichinomiya M."/>
            <person name="Sato N."/>
            <person name="Blanc-Mathieu R."/>
            <person name="Endo H."/>
            <person name="Kuwata A."/>
            <person name="Ogata H."/>
        </authorList>
    </citation>
    <scope>NUCLEOTIDE SEQUENCE [LARGE SCALE GENOMIC DNA]</scope>
    <source>
        <strain evidence="11">NIES 3700</strain>
    </source>
</reference>
<feature type="transmembrane region" description="Helical" evidence="8">
    <location>
        <begin position="177"/>
        <end position="196"/>
    </location>
</feature>
<dbReference type="CDD" id="cd00051">
    <property type="entry name" value="EFh"/>
    <property type="match status" value="1"/>
</dbReference>
<evidence type="ECO:0000256" key="5">
    <source>
        <dbReference type="ARBA" id="ARBA00023136"/>
    </source>
</evidence>
<dbReference type="InterPro" id="IPR018247">
    <property type="entry name" value="EF_Hand_1_Ca_BS"/>
</dbReference>
<feature type="transmembrane region" description="Helical" evidence="8">
    <location>
        <begin position="136"/>
        <end position="157"/>
    </location>
</feature>
<evidence type="ECO:0000256" key="7">
    <source>
        <dbReference type="SAM" id="MobiDB-lite"/>
    </source>
</evidence>
<evidence type="ECO:0000256" key="2">
    <source>
        <dbReference type="ARBA" id="ARBA00022692"/>
    </source>
</evidence>
<dbReference type="PANTHER" id="PTHR23112">
    <property type="entry name" value="G PROTEIN-COUPLED RECEPTOR 157-RELATED"/>
    <property type="match status" value="1"/>
</dbReference>
<evidence type="ECO:0000313" key="10">
    <source>
        <dbReference type="EMBL" id="GMH68960.1"/>
    </source>
</evidence>